<dbReference type="InParanoid" id="E2BF05"/>
<accession>E2BF05</accession>
<dbReference type="Proteomes" id="UP000008237">
    <property type="component" value="Unassembled WGS sequence"/>
</dbReference>
<proteinExistence type="predicted"/>
<feature type="compositionally biased region" description="Basic and acidic residues" evidence="1">
    <location>
        <begin position="263"/>
        <end position="299"/>
    </location>
</feature>
<keyword evidence="3" id="KW-1185">Reference proteome</keyword>
<feature type="region of interest" description="Disordered" evidence="1">
    <location>
        <begin position="71"/>
        <end position="93"/>
    </location>
</feature>
<feature type="region of interest" description="Disordered" evidence="1">
    <location>
        <begin position="142"/>
        <end position="164"/>
    </location>
</feature>
<organism evidence="3">
    <name type="scientific">Harpegnathos saltator</name>
    <name type="common">Jerdon's jumping ant</name>
    <dbReference type="NCBI Taxonomy" id="610380"/>
    <lineage>
        <taxon>Eukaryota</taxon>
        <taxon>Metazoa</taxon>
        <taxon>Ecdysozoa</taxon>
        <taxon>Arthropoda</taxon>
        <taxon>Hexapoda</taxon>
        <taxon>Insecta</taxon>
        <taxon>Pterygota</taxon>
        <taxon>Neoptera</taxon>
        <taxon>Endopterygota</taxon>
        <taxon>Hymenoptera</taxon>
        <taxon>Apocrita</taxon>
        <taxon>Aculeata</taxon>
        <taxon>Formicoidea</taxon>
        <taxon>Formicidae</taxon>
        <taxon>Ponerinae</taxon>
        <taxon>Ponerini</taxon>
        <taxon>Harpegnathos</taxon>
    </lineage>
</organism>
<evidence type="ECO:0000256" key="1">
    <source>
        <dbReference type="SAM" id="MobiDB-lite"/>
    </source>
</evidence>
<feature type="compositionally biased region" description="Basic and acidic residues" evidence="1">
    <location>
        <begin position="147"/>
        <end position="162"/>
    </location>
</feature>
<dbReference type="EMBL" id="GL447903">
    <property type="protein sequence ID" value="EFN85728.1"/>
    <property type="molecule type" value="Genomic_DNA"/>
</dbReference>
<sequence length="360" mass="40871">MSLDPRRYLQRGDIGGTDIDTARRTNRFDASNPDIVACACTKHRQARPGAADCNVCRINIIICPERAATCGADESRGQGNETPSGKDQRNKAVSTDSFKNASYGFATTLQRANFVTDEGHLEDLPTSTPLRALKTEILEETSQATERMQDKSVETEFAKDASSEAPSKTLLDLLRDDRVQPRRCFCSEPRIVPRGIRRVIAVNTMKRIPACQRSNNVYACRKFNRRHFVRYYPTNNGEVDGLHGASSKSKDEDRPFNMYSNPSDHEALRTDKKRSDRVAKTTSRSRVEDRSKRPRDSMEHSWNNQDVRKEWTYVEYLMNDTLRLLGGTSALGEKRLKIRETRKENRNGRLCEARTSTGVD</sequence>
<protein>
    <submittedName>
        <fullName evidence="2">Uncharacterized protein</fullName>
    </submittedName>
</protein>
<evidence type="ECO:0000313" key="3">
    <source>
        <dbReference type="Proteomes" id="UP000008237"/>
    </source>
</evidence>
<evidence type="ECO:0000313" key="2">
    <source>
        <dbReference type="EMBL" id="EFN85728.1"/>
    </source>
</evidence>
<name>E2BF05_HARSA</name>
<feature type="region of interest" description="Disordered" evidence="1">
    <location>
        <begin position="1"/>
        <end position="20"/>
    </location>
</feature>
<dbReference type="AlphaFoldDB" id="E2BF05"/>
<reference evidence="2 3" key="1">
    <citation type="journal article" date="2010" name="Science">
        <title>Genomic comparison of the ants Camponotus floridanus and Harpegnathos saltator.</title>
        <authorList>
            <person name="Bonasio R."/>
            <person name="Zhang G."/>
            <person name="Ye C."/>
            <person name="Mutti N.S."/>
            <person name="Fang X."/>
            <person name="Qin N."/>
            <person name="Donahue G."/>
            <person name="Yang P."/>
            <person name="Li Q."/>
            <person name="Li C."/>
            <person name="Zhang P."/>
            <person name="Huang Z."/>
            <person name="Berger S.L."/>
            <person name="Reinberg D."/>
            <person name="Wang J."/>
            <person name="Liebig J."/>
        </authorList>
    </citation>
    <scope>NUCLEOTIDE SEQUENCE [LARGE SCALE GENOMIC DNA]</scope>
    <source>
        <strain evidence="2 3">R22 G/1</strain>
    </source>
</reference>
<gene>
    <name evidence="2" type="ORF">EAI_11589</name>
</gene>
<feature type="region of interest" description="Disordered" evidence="1">
    <location>
        <begin position="234"/>
        <end position="301"/>
    </location>
</feature>